<dbReference type="InterPro" id="IPR011006">
    <property type="entry name" value="CheY-like_superfamily"/>
</dbReference>
<dbReference type="SUPFAM" id="SSF46894">
    <property type="entry name" value="C-terminal effector domain of the bipartite response regulators"/>
    <property type="match status" value="1"/>
</dbReference>
<dbReference type="InterPro" id="IPR058245">
    <property type="entry name" value="NreC/VraR/RcsB-like_REC"/>
</dbReference>
<comment type="caution">
    <text evidence="6">The sequence shown here is derived from an EMBL/GenBank/DDBJ whole genome shotgun (WGS) entry which is preliminary data.</text>
</comment>
<dbReference type="PROSITE" id="PS50043">
    <property type="entry name" value="HTH_LUXR_2"/>
    <property type="match status" value="1"/>
</dbReference>
<dbReference type="Gene3D" id="3.40.50.2300">
    <property type="match status" value="1"/>
</dbReference>
<dbReference type="PRINTS" id="PR00038">
    <property type="entry name" value="HTHLUXR"/>
</dbReference>
<reference evidence="6 7" key="1">
    <citation type="journal article" date="2012" name="J. Bacteriol.">
        <title>Genome sequences for six rhodanobacter strains, isolated from soils and the terrestrial subsurface, with variable denitrification capabilities.</title>
        <authorList>
            <person name="Kostka J.E."/>
            <person name="Green S.J."/>
            <person name="Rishishwar L."/>
            <person name="Prakash O."/>
            <person name="Katz L.S."/>
            <person name="Marino-Ramirez L."/>
            <person name="Jordan I.K."/>
            <person name="Munk C."/>
            <person name="Ivanova N."/>
            <person name="Mikhailova N."/>
            <person name="Watson D.B."/>
            <person name="Brown S.D."/>
            <person name="Palumbo A.V."/>
            <person name="Brooks S.C."/>
        </authorList>
    </citation>
    <scope>NUCLEOTIDE SEQUENCE [LARGE SCALE GENOMIC DNA]</scope>
    <source>
        <strain evidence="6 7">B39</strain>
    </source>
</reference>
<dbReference type="InterPro" id="IPR016032">
    <property type="entry name" value="Sig_transdc_resp-reg_C-effctor"/>
</dbReference>
<dbReference type="SMART" id="SM00448">
    <property type="entry name" value="REC"/>
    <property type="match status" value="1"/>
</dbReference>
<keyword evidence="7" id="KW-1185">Reference proteome</keyword>
<proteinExistence type="predicted"/>
<dbReference type="GO" id="GO:0006355">
    <property type="term" value="P:regulation of DNA-templated transcription"/>
    <property type="evidence" value="ECO:0007669"/>
    <property type="project" value="InterPro"/>
</dbReference>
<dbReference type="EMBL" id="AJXT01000005">
    <property type="protein sequence ID" value="EIL94517.1"/>
    <property type="molecule type" value="Genomic_DNA"/>
</dbReference>
<evidence type="ECO:0000313" key="6">
    <source>
        <dbReference type="EMBL" id="EIL94517.1"/>
    </source>
</evidence>
<dbReference type="PROSITE" id="PS00622">
    <property type="entry name" value="HTH_LUXR_1"/>
    <property type="match status" value="1"/>
</dbReference>
<evidence type="ECO:0000313" key="7">
    <source>
        <dbReference type="Proteomes" id="UP000003226"/>
    </source>
</evidence>
<dbReference type="PANTHER" id="PTHR43214:SF43">
    <property type="entry name" value="TWO-COMPONENT RESPONSE REGULATOR"/>
    <property type="match status" value="1"/>
</dbReference>
<evidence type="ECO:0000256" key="1">
    <source>
        <dbReference type="ARBA" id="ARBA00022553"/>
    </source>
</evidence>
<dbReference type="InterPro" id="IPR039420">
    <property type="entry name" value="WalR-like"/>
</dbReference>
<dbReference type="Pfam" id="PF00196">
    <property type="entry name" value="GerE"/>
    <property type="match status" value="1"/>
</dbReference>
<evidence type="ECO:0000259" key="5">
    <source>
        <dbReference type="PROSITE" id="PS50110"/>
    </source>
</evidence>
<evidence type="ECO:0000256" key="3">
    <source>
        <dbReference type="PROSITE-ProRule" id="PRU00169"/>
    </source>
</evidence>
<protein>
    <submittedName>
        <fullName evidence="6">Two component LuxR family transcriptional regulator</fullName>
    </submittedName>
</protein>
<accession>I4W4X6</accession>
<dbReference type="PANTHER" id="PTHR43214">
    <property type="entry name" value="TWO-COMPONENT RESPONSE REGULATOR"/>
    <property type="match status" value="1"/>
</dbReference>
<feature type="modified residue" description="4-aspartylphosphate" evidence="3">
    <location>
        <position position="72"/>
    </location>
</feature>
<dbReference type="InterPro" id="IPR001789">
    <property type="entry name" value="Sig_transdc_resp-reg_receiver"/>
</dbReference>
<dbReference type="Proteomes" id="UP000003226">
    <property type="component" value="Unassembled WGS sequence"/>
</dbReference>
<name>I4W4X6_9GAMM</name>
<dbReference type="STRING" id="1163407.UU7_04512"/>
<evidence type="ECO:0000259" key="4">
    <source>
        <dbReference type="PROSITE" id="PS50043"/>
    </source>
</evidence>
<dbReference type="CDD" id="cd17535">
    <property type="entry name" value="REC_NarL-like"/>
    <property type="match status" value="1"/>
</dbReference>
<organism evidence="6 7">
    <name type="scientific">Rhodanobacter spathiphylli B39</name>
    <dbReference type="NCBI Taxonomy" id="1163407"/>
    <lineage>
        <taxon>Bacteria</taxon>
        <taxon>Pseudomonadati</taxon>
        <taxon>Pseudomonadota</taxon>
        <taxon>Gammaproteobacteria</taxon>
        <taxon>Lysobacterales</taxon>
        <taxon>Rhodanobacteraceae</taxon>
        <taxon>Rhodanobacter</taxon>
    </lineage>
</organism>
<dbReference type="AlphaFoldDB" id="I4W4X6"/>
<sequence>MRRRAIFERGVIMGSSDGVIRVLITDDHPVMRDGLRAAIAQEADMEVVGEAADGAEAIERYRALQPDVTLIDLQMPNVDGLEAIQAIRADYPQAVMVVLTTFPGDARVTRAMKLGAISYLLKSACRDEILRAVRAAAAGRHVVAAEAAQNIANHLGSESLTLRELSVLRLVAEGKSNREVAEALSISEDTVKARMKSLMAKLNAEDRTHAVTIAIRRGFMDS</sequence>
<dbReference type="SUPFAM" id="SSF52172">
    <property type="entry name" value="CheY-like"/>
    <property type="match status" value="1"/>
</dbReference>
<dbReference type="SMART" id="SM00421">
    <property type="entry name" value="HTH_LUXR"/>
    <property type="match status" value="1"/>
</dbReference>
<dbReference type="GO" id="GO:0003677">
    <property type="term" value="F:DNA binding"/>
    <property type="evidence" value="ECO:0007669"/>
    <property type="project" value="UniProtKB-KW"/>
</dbReference>
<feature type="domain" description="HTH luxR-type" evidence="4">
    <location>
        <begin position="153"/>
        <end position="218"/>
    </location>
</feature>
<dbReference type="eggNOG" id="COG2197">
    <property type="taxonomic scope" value="Bacteria"/>
</dbReference>
<keyword evidence="2" id="KW-0238">DNA-binding</keyword>
<feature type="domain" description="Response regulatory" evidence="5">
    <location>
        <begin position="21"/>
        <end position="137"/>
    </location>
</feature>
<dbReference type="InterPro" id="IPR000792">
    <property type="entry name" value="Tscrpt_reg_LuxR_C"/>
</dbReference>
<dbReference type="CDD" id="cd06170">
    <property type="entry name" value="LuxR_C_like"/>
    <property type="match status" value="1"/>
</dbReference>
<dbReference type="PATRIC" id="fig|1163407.3.peg.910"/>
<dbReference type="GO" id="GO:0000160">
    <property type="term" value="P:phosphorelay signal transduction system"/>
    <property type="evidence" value="ECO:0007669"/>
    <property type="project" value="InterPro"/>
</dbReference>
<evidence type="ECO:0000256" key="2">
    <source>
        <dbReference type="ARBA" id="ARBA00023125"/>
    </source>
</evidence>
<dbReference type="PROSITE" id="PS50110">
    <property type="entry name" value="RESPONSE_REGULATORY"/>
    <property type="match status" value="1"/>
</dbReference>
<gene>
    <name evidence="6" type="ORF">UU7_04512</name>
</gene>
<dbReference type="Pfam" id="PF00072">
    <property type="entry name" value="Response_reg"/>
    <property type="match status" value="1"/>
</dbReference>
<keyword evidence="1 3" id="KW-0597">Phosphoprotein</keyword>